<feature type="binding site" evidence="3">
    <location>
        <position position="174"/>
    </location>
    <ligand>
        <name>Zn(2+)</name>
        <dbReference type="ChEBI" id="CHEBI:29105"/>
        <label>2</label>
    </ligand>
</feature>
<feature type="signal peptide" evidence="5">
    <location>
        <begin position="1"/>
        <end position="18"/>
    </location>
</feature>
<name>A0A1J9P9F6_9EURO</name>
<sequence>MKLSWIAGIALFSSAGLAQTYQRLGGCPKLGCVFPPDQADFLAGQYFDIRLEVHSPVNGSEARNGEPDPNFTFTITKKGRNNKPQPVTEFFGVEEPELEKWDFTWYEDLFARDAKKPSLVKVASKIYRRVALYQPGEYEATLTYYYGETTTATWLVRDLAEVRKAKNVIMFIGDGMTTNMITAARMIAHRSVNGKFQTMMQMDKFPVLGHQMTHSLDSMITDSANSATSLYTGHKTTVNALGVYRDSSPSPFDDPKIETIAEIFHRVYPNAGIGIVTTAHLSDATPAALIAHTKDRGESGHVIDSYFQGLTNYTWTEWDGPDVLFGGGAEDFLPENAHLGQDYYNLFAEKGYSVSWNNTALAEAPNTEKALGVFSKGVMAKWLDRNIYTDNLKKLKNHPNGSDKDADDQPGLKEMTLKAIDILTTRKCNDGWFLMSEAASIDKQMHSLDYDRALGELLELDDTIRATVEKLRYMKKLDQTLILVTADHGHGFDVMGTVDTEYLNAQDTDRAKRDAVGIYEASGLSQYTVQSEGSFRYSEGVHFPARWDPRYSLFSGVTANPDRRESYQVHKDGPRRPAVTLEDGSKDYYVNYKDAVSGFVINGTLSVAESQGVHSLTDVPVFAMGPCQGEFGGVYNNVDIFFKIAKCLGLSRSKAVLGREINALTIEMDIIGGKTWSICAAMILDGYLPCTGIKEGYWNSEDFLVWLQDEFLPTIDTTFNNRPMVIIMDNVSIHVRDEVTQLIQAAGHLIRYLPPYSPDFNPIELTFSALKA</sequence>
<dbReference type="InterPro" id="IPR036397">
    <property type="entry name" value="RNaseH_sf"/>
</dbReference>
<dbReference type="GO" id="GO:0003676">
    <property type="term" value="F:nucleic acid binding"/>
    <property type="evidence" value="ECO:0007669"/>
    <property type="project" value="InterPro"/>
</dbReference>
<reference evidence="7 8" key="1">
    <citation type="submission" date="2015-08" db="EMBL/GenBank/DDBJ databases">
        <title>Emmonsia species relationships and genome sequence.</title>
        <authorList>
            <person name="Cuomo C.A."/>
            <person name="Schwartz I.S."/>
            <person name="Kenyon C."/>
            <person name="De Hoog G.S."/>
            <person name="Govender N.P."/>
            <person name="Botha A."/>
            <person name="Moreno L."/>
            <person name="De Vries M."/>
            <person name="Munoz J.F."/>
            <person name="Stielow J.B."/>
        </authorList>
    </citation>
    <scope>NUCLEOTIDE SEQUENCE [LARGE SCALE GENOMIC DNA]</scope>
    <source>
        <strain evidence="7 8">EI222</strain>
    </source>
</reference>
<dbReference type="SUPFAM" id="SSF53649">
    <property type="entry name" value="Alkaline phosphatase-like"/>
    <property type="match status" value="1"/>
</dbReference>
<dbReference type="Pfam" id="PF13358">
    <property type="entry name" value="DDE_3"/>
    <property type="match status" value="1"/>
</dbReference>
<dbReference type="PANTHER" id="PTHR11596:SF72">
    <property type="entry name" value="ALKALINE PHOSPHATASE"/>
    <property type="match status" value="1"/>
</dbReference>
<dbReference type="EC" id="3.1.3.1" evidence="1"/>
<dbReference type="PRINTS" id="PR00113">
    <property type="entry name" value="ALKPHPHTASE"/>
</dbReference>
<dbReference type="Gene3D" id="3.30.420.10">
    <property type="entry name" value="Ribonuclease H-like superfamily/Ribonuclease H"/>
    <property type="match status" value="1"/>
</dbReference>
<feature type="binding site" evidence="3">
    <location>
        <position position="174"/>
    </location>
    <ligand>
        <name>Mg(2+)</name>
        <dbReference type="ChEBI" id="CHEBI:18420"/>
    </ligand>
</feature>
<feature type="binding site" evidence="3">
    <location>
        <position position="442"/>
    </location>
    <ligand>
        <name>Zn(2+)</name>
        <dbReference type="ChEBI" id="CHEBI:29105"/>
        <label>2</label>
    </ligand>
</feature>
<dbReference type="InterPro" id="IPR017850">
    <property type="entry name" value="Alkaline_phosphatase_core_sf"/>
</dbReference>
<feature type="binding site" evidence="3">
    <location>
        <position position="446"/>
    </location>
    <ligand>
        <name>Zn(2+)</name>
        <dbReference type="ChEBI" id="CHEBI:29105"/>
        <label>2</label>
    </ligand>
</feature>
<feature type="chain" id="PRO_5012476039" description="alkaline phosphatase" evidence="5">
    <location>
        <begin position="19"/>
        <end position="772"/>
    </location>
</feature>
<dbReference type="Gene3D" id="3.40.720.10">
    <property type="entry name" value="Alkaline Phosphatase, subunit A"/>
    <property type="match status" value="1"/>
</dbReference>
<feature type="binding site" evidence="3">
    <location>
        <position position="487"/>
    </location>
    <ligand>
        <name>Zn(2+)</name>
        <dbReference type="ChEBI" id="CHEBI:29105"/>
        <label>2</label>
    </ligand>
</feature>
<dbReference type="GO" id="GO:0004035">
    <property type="term" value="F:alkaline phosphatase activity"/>
    <property type="evidence" value="ECO:0007669"/>
    <property type="project" value="UniProtKB-EC"/>
</dbReference>
<evidence type="ECO:0000256" key="2">
    <source>
        <dbReference type="PIRSR" id="PIRSR601952-1"/>
    </source>
</evidence>
<comment type="cofactor">
    <cofactor evidence="3">
        <name>Zn(2+)</name>
        <dbReference type="ChEBI" id="CHEBI:29105"/>
    </cofactor>
    <text evidence="3">Binds 2 Zn(2+) ions.</text>
</comment>
<comment type="similarity">
    <text evidence="4">Belongs to the alkaline phosphatase family.</text>
</comment>
<dbReference type="PANTHER" id="PTHR11596">
    <property type="entry name" value="ALKALINE PHOSPHATASE"/>
    <property type="match status" value="1"/>
</dbReference>
<dbReference type="Pfam" id="PF00245">
    <property type="entry name" value="Alk_phosphatase"/>
    <property type="match status" value="1"/>
</dbReference>
<evidence type="ECO:0000256" key="4">
    <source>
        <dbReference type="RuleBase" id="RU003946"/>
    </source>
</evidence>
<dbReference type="EMBL" id="LGTZ01002513">
    <property type="protein sequence ID" value="OJD13120.1"/>
    <property type="molecule type" value="Genomic_DNA"/>
</dbReference>
<keyword evidence="3" id="KW-0460">Magnesium</keyword>
<evidence type="ECO:0000256" key="3">
    <source>
        <dbReference type="PIRSR" id="PIRSR601952-2"/>
    </source>
</evidence>
<gene>
    <name evidence="7" type="ORF">ACJ73_09242</name>
</gene>
<dbReference type="VEuPathDB" id="FungiDB:ACJ73_09242"/>
<feature type="binding site" evidence="3">
    <location>
        <position position="283"/>
    </location>
    <ligand>
        <name>Mg(2+)</name>
        <dbReference type="ChEBI" id="CHEBI:18420"/>
    </ligand>
</feature>
<dbReference type="STRING" id="1658174.A0A1J9P9F6"/>
<keyword evidence="3" id="KW-0479">Metal-binding</keyword>
<accession>A0A1J9P9F6</accession>
<keyword evidence="3" id="KW-0862">Zinc</keyword>
<evidence type="ECO:0000259" key="6">
    <source>
        <dbReference type="Pfam" id="PF13358"/>
    </source>
</evidence>
<comment type="cofactor">
    <cofactor evidence="3">
        <name>Mg(2+)</name>
        <dbReference type="ChEBI" id="CHEBI:18420"/>
    </cofactor>
    <text evidence="3">Binds 1 Mg(2+) ion.</text>
</comment>
<feature type="binding site" evidence="3">
    <location>
        <position position="285"/>
    </location>
    <ligand>
        <name>Mg(2+)</name>
        <dbReference type="ChEBI" id="CHEBI:18420"/>
    </ligand>
</feature>
<proteinExistence type="inferred from homology"/>
<feature type="active site" description="Phosphoserine intermediate" evidence="2">
    <location>
        <position position="223"/>
    </location>
</feature>
<feature type="binding site" evidence="3">
    <location>
        <position position="437"/>
    </location>
    <ligand>
        <name>Mg(2+)</name>
        <dbReference type="ChEBI" id="CHEBI:18420"/>
    </ligand>
</feature>
<comment type="caution">
    <text evidence="7">The sequence shown here is derived from an EMBL/GenBank/DDBJ whole genome shotgun (WGS) entry which is preliminary data.</text>
</comment>
<feature type="binding site" evidence="3">
    <location>
        <position position="488"/>
    </location>
    <ligand>
        <name>Zn(2+)</name>
        <dbReference type="ChEBI" id="CHEBI:29105"/>
        <label>2</label>
    </ligand>
</feature>
<feature type="binding site" evidence="3">
    <location>
        <position position="614"/>
    </location>
    <ligand>
        <name>Zn(2+)</name>
        <dbReference type="ChEBI" id="CHEBI:29105"/>
        <label>2</label>
    </ligand>
</feature>
<feature type="domain" description="Tc1-like transposase DDE" evidence="6">
    <location>
        <begin position="673"/>
        <end position="771"/>
    </location>
</feature>
<evidence type="ECO:0000256" key="1">
    <source>
        <dbReference type="ARBA" id="ARBA00012647"/>
    </source>
</evidence>
<protein>
    <recommendedName>
        <fullName evidence="1">alkaline phosphatase</fullName>
        <ecNumber evidence="1">3.1.3.1</ecNumber>
    </recommendedName>
</protein>
<dbReference type="InterPro" id="IPR001952">
    <property type="entry name" value="Alkaline_phosphatase"/>
</dbReference>
<evidence type="ECO:0000313" key="7">
    <source>
        <dbReference type="EMBL" id="OJD13120.1"/>
    </source>
</evidence>
<dbReference type="OrthoDB" id="5818554at2759"/>
<dbReference type="SMART" id="SM00098">
    <property type="entry name" value="alkPPc"/>
    <property type="match status" value="1"/>
</dbReference>
<evidence type="ECO:0000313" key="8">
    <source>
        <dbReference type="Proteomes" id="UP000242791"/>
    </source>
</evidence>
<dbReference type="Proteomes" id="UP000242791">
    <property type="component" value="Unassembled WGS sequence"/>
</dbReference>
<dbReference type="GO" id="GO:0046872">
    <property type="term" value="F:metal ion binding"/>
    <property type="evidence" value="ECO:0007669"/>
    <property type="project" value="UniProtKB-KW"/>
</dbReference>
<dbReference type="AlphaFoldDB" id="A0A1J9P9F6"/>
<organism evidence="7 8">
    <name type="scientific">Blastomyces percursus</name>
    <dbReference type="NCBI Taxonomy" id="1658174"/>
    <lineage>
        <taxon>Eukaryota</taxon>
        <taxon>Fungi</taxon>
        <taxon>Dikarya</taxon>
        <taxon>Ascomycota</taxon>
        <taxon>Pezizomycotina</taxon>
        <taxon>Eurotiomycetes</taxon>
        <taxon>Eurotiomycetidae</taxon>
        <taxon>Onygenales</taxon>
        <taxon>Ajellomycetaceae</taxon>
        <taxon>Blastomyces</taxon>
    </lineage>
</organism>
<keyword evidence="5" id="KW-0732">Signal</keyword>
<evidence type="ECO:0000256" key="5">
    <source>
        <dbReference type="SAM" id="SignalP"/>
    </source>
</evidence>
<dbReference type="InterPro" id="IPR038717">
    <property type="entry name" value="Tc1-like_DDE_dom"/>
</dbReference>
<dbReference type="CDD" id="cd16012">
    <property type="entry name" value="ALP"/>
    <property type="match status" value="1"/>
</dbReference>
<keyword evidence="8" id="KW-1185">Reference proteome</keyword>